<evidence type="ECO:0000313" key="2">
    <source>
        <dbReference type="EMBL" id="QIA69943.1"/>
    </source>
</evidence>
<geneLocation type="plasmid" evidence="3">
    <name>pscpbr12-2</name>
</geneLocation>
<sequence length="171" mass="18484">MGTLLSILGSLAFASSGAGTTVSATTNNVISEMITSMPVDIELSNEIWDFSIWEIIFHEGENIPFEIFSNVTFSEISWDWIPSTSELSSLSAIEDGVLAGSLGMAAETLGISLAIGAAIYGGYYTYQHWDSVKQSASETLKAAKHYISSATNYLKSWLSLLQSLNNLNLII</sequence>
<proteinExistence type="predicted"/>
<evidence type="ECO:0000313" key="3">
    <source>
        <dbReference type="Proteomes" id="UP000464735"/>
    </source>
</evidence>
<accession>A0AAJ4JZA8</accession>
<evidence type="ECO:0008006" key="4">
    <source>
        <dbReference type="Google" id="ProtNLM"/>
    </source>
</evidence>
<gene>
    <name evidence="2" type="ORF">GL298_10975</name>
</gene>
<reference evidence="2 3" key="1">
    <citation type="submission" date="2019-11" db="EMBL/GenBank/DDBJ databases">
        <title>Whole genome sequencing and comparative genomics analyses of five strains of Spiroplasma citri.</title>
        <authorList>
            <person name="Yokomi R."/>
            <person name="Chen J."/>
            <person name="Rattner R."/>
            <person name="Vidalakis G."/>
        </authorList>
    </citation>
    <scope>NUCLEOTIDE SEQUENCE [LARGE SCALE GENOMIC DNA]</scope>
    <source>
        <strain evidence="2 3">BR12</strain>
        <plasmid evidence="3">pscpbr12-2</plasmid>
    </source>
</reference>
<protein>
    <recommendedName>
        <fullName evidence="4">Transmembrane protein</fullName>
    </recommendedName>
</protein>
<dbReference type="AlphaFoldDB" id="A0AAJ4JZA8"/>
<dbReference type="EMBL" id="CP046370">
    <property type="protein sequence ID" value="QIA69943.1"/>
    <property type="molecule type" value="Genomic_DNA"/>
</dbReference>
<name>A0AAJ4JZA8_SPICI</name>
<organism evidence="2 3">
    <name type="scientific">Spiroplasma citri</name>
    <dbReference type="NCBI Taxonomy" id="2133"/>
    <lineage>
        <taxon>Bacteria</taxon>
        <taxon>Bacillati</taxon>
        <taxon>Mycoplasmatota</taxon>
        <taxon>Mollicutes</taxon>
        <taxon>Entomoplasmatales</taxon>
        <taxon>Spiroplasmataceae</taxon>
        <taxon>Spiroplasma</taxon>
    </lineage>
</organism>
<dbReference type="Proteomes" id="UP000464735">
    <property type="component" value="Plasmid pScpBR12-2"/>
</dbReference>
<keyword evidence="2" id="KW-0614">Plasmid</keyword>
<keyword evidence="1" id="KW-0732">Signal</keyword>
<feature type="signal peptide" evidence="1">
    <location>
        <begin position="1"/>
        <end position="18"/>
    </location>
</feature>
<dbReference type="RefSeq" id="WP_147077810.1">
    <property type="nucleotide sequence ID" value="NZ_CP042473.1"/>
</dbReference>
<evidence type="ECO:0000256" key="1">
    <source>
        <dbReference type="SAM" id="SignalP"/>
    </source>
</evidence>
<feature type="chain" id="PRO_5042459530" description="Transmembrane protein" evidence="1">
    <location>
        <begin position="19"/>
        <end position="171"/>
    </location>
</feature>